<dbReference type="GO" id="GO:0008270">
    <property type="term" value="F:zinc ion binding"/>
    <property type="evidence" value="ECO:0007669"/>
    <property type="project" value="UniProtKB-KW"/>
</dbReference>
<dbReference type="CDD" id="cd01029">
    <property type="entry name" value="TOPRIM_primases"/>
    <property type="match status" value="1"/>
</dbReference>
<dbReference type="HOGENOM" id="CLU_793686_0_0_2"/>
<dbReference type="PANTHER" id="PTHR30313:SF2">
    <property type="entry name" value="DNA PRIMASE"/>
    <property type="match status" value="1"/>
</dbReference>
<dbReference type="InterPro" id="IPR002694">
    <property type="entry name" value="Znf_CHC2"/>
</dbReference>
<dbReference type="InterPro" id="IPR034154">
    <property type="entry name" value="TOPRIM_DnaG/twinkle"/>
</dbReference>
<accession>L0KXY0</accession>
<evidence type="ECO:0000256" key="1">
    <source>
        <dbReference type="ARBA" id="ARBA00022723"/>
    </source>
</evidence>
<name>L0KXY0_METHD</name>
<feature type="domain" description="DNA primase DNAG catalytic core N-terminal" evidence="5">
    <location>
        <begin position="136"/>
        <end position="221"/>
    </location>
</feature>
<evidence type="ECO:0000256" key="2">
    <source>
        <dbReference type="ARBA" id="ARBA00022771"/>
    </source>
</evidence>
<evidence type="ECO:0000313" key="7">
    <source>
        <dbReference type="Proteomes" id="UP000010866"/>
    </source>
</evidence>
<dbReference type="Proteomes" id="UP000010866">
    <property type="component" value="Chromosome"/>
</dbReference>
<evidence type="ECO:0000259" key="4">
    <source>
        <dbReference type="Pfam" id="PF01807"/>
    </source>
</evidence>
<evidence type="ECO:0000256" key="3">
    <source>
        <dbReference type="ARBA" id="ARBA00022833"/>
    </source>
</evidence>
<dbReference type="SUPFAM" id="SSF56731">
    <property type="entry name" value="DNA primase core"/>
    <property type="match status" value="1"/>
</dbReference>
<dbReference type="InterPro" id="IPR050219">
    <property type="entry name" value="DnaG_primase"/>
</dbReference>
<proteinExistence type="predicted"/>
<dbReference type="GO" id="GO:0006269">
    <property type="term" value="P:DNA replication, synthesis of primer"/>
    <property type="evidence" value="ECO:0007669"/>
    <property type="project" value="TreeGrafter"/>
</dbReference>
<sequence length="349" mass="38709">MSTNGGVTVQEIKDKLDIVQVFKKYGHSLKKEGSEYKGSISATSKSGKSLHVNPDKQVYNDFAGHAGGGDVLDAIAYCEGLDIRSDFPQVLKIAADMAGIELHDSGIDYDIVAEKRELQRLYKIAFKYYHGCLPEKGLEYIRGKWGIPDKTIDEQLIGWAPDNSHLSQVPEIKDNFPEELLIKSGLFYCNGDGKLVDIYRGRIVFPYCKNGEIVYSIGRDPKWDEDRSRKKFIKQLVHSEKHPYVSRAVENVLFGLDSIKGKDMVYITEGIADAIVLLQAGLPVLSPVTVRFKESDIEQLVSSCRGKKLVKIINDNETSESGLKGAIDTAKALESAGIRAEIIILPLEG</sequence>
<gene>
    <name evidence="6" type="ordered locus">Metho_0682</name>
</gene>
<dbReference type="Gene3D" id="3.90.980.10">
    <property type="entry name" value="DNA primase, catalytic core, N-terminal domain"/>
    <property type="match status" value="1"/>
</dbReference>
<evidence type="ECO:0000259" key="5">
    <source>
        <dbReference type="Pfam" id="PF08275"/>
    </source>
</evidence>
<keyword evidence="3" id="KW-0862">Zinc</keyword>
<dbReference type="SUPFAM" id="SSF57783">
    <property type="entry name" value="Zinc beta-ribbon"/>
    <property type="match status" value="1"/>
</dbReference>
<keyword evidence="2" id="KW-0863">Zinc-finger</keyword>
<dbReference type="GO" id="GO:0003677">
    <property type="term" value="F:DNA binding"/>
    <property type="evidence" value="ECO:0007669"/>
    <property type="project" value="InterPro"/>
</dbReference>
<dbReference type="PANTHER" id="PTHR30313">
    <property type="entry name" value="DNA PRIMASE"/>
    <property type="match status" value="1"/>
</dbReference>
<keyword evidence="1" id="KW-0479">Metal-binding</keyword>
<dbReference type="InterPro" id="IPR037068">
    <property type="entry name" value="DNA_primase_core_N_sf"/>
</dbReference>
<dbReference type="InterPro" id="IPR013264">
    <property type="entry name" value="DNAG_N"/>
</dbReference>
<evidence type="ECO:0000313" key="6">
    <source>
        <dbReference type="EMBL" id="AGB48938.1"/>
    </source>
</evidence>
<dbReference type="Gene3D" id="3.90.580.10">
    <property type="entry name" value="Zinc finger, CHC2-type domain"/>
    <property type="match status" value="1"/>
</dbReference>
<dbReference type="Pfam" id="PF01807">
    <property type="entry name" value="Zn_ribbon_DnaG"/>
    <property type="match status" value="1"/>
</dbReference>
<dbReference type="InterPro" id="IPR036977">
    <property type="entry name" value="DNA_primase_Znf_CHC2"/>
</dbReference>
<dbReference type="RefSeq" id="WP_015324106.1">
    <property type="nucleotide sequence ID" value="NC_019977.1"/>
</dbReference>
<dbReference type="Pfam" id="PF08275">
    <property type="entry name" value="DNAG_N"/>
    <property type="match status" value="1"/>
</dbReference>
<dbReference type="KEGG" id="mhz:Metho_0682"/>
<feature type="domain" description="Zinc finger CHC2-type" evidence="4">
    <location>
        <begin position="8"/>
        <end position="104"/>
    </location>
</feature>
<protein>
    <submittedName>
        <fullName evidence="6">DNA primase</fullName>
    </submittedName>
</protein>
<dbReference type="AlphaFoldDB" id="L0KXY0"/>
<dbReference type="GO" id="GO:0005737">
    <property type="term" value="C:cytoplasm"/>
    <property type="evidence" value="ECO:0007669"/>
    <property type="project" value="TreeGrafter"/>
</dbReference>
<dbReference type="EMBL" id="CP003362">
    <property type="protein sequence ID" value="AGB48938.1"/>
    <property type="molecule type" value="Genomic_DNA"/>
</dbReference>
<organism evidence="6 7">
    <name type="scientific">Methanomethylovorans hollandica (strain DSM 15978 / NBRC 107637 / DMS1)</name>
    <dbReference type="NCBI Taxonomy" id="867904"/>
    <lineage>
        <taxon>Archaea</taxon>
        <taxon>Methanobacteriati</taxon>
        <taxon>Methanobacteriota</taxon>
        <taxon>Stenosarchaea group</taxon>
        <taxon>Methanomicrobia</taxon>
        <taxon>Methanosarcinales</taxon>
        <taxon>Methanosarcinaceae</taxon>
        <taxon>Methanomethylovorans</taxon>
    </lineage>
</organism>
<dbReference type="GeneID" id="14407895"/>
<dbReference type="STRING" id="867904.Metho_0682"/>
<keyword evidence="7" id="KW-1185">Reference proteome</keyword>
<dbReference type="OrthoDB" id="142922at2157"/>
<reference evidence="7" key="1">
    <citation type="submission" date="2012-02" db="EMBL/GenBank/DDBJ databases">
        <title>Complete sequence of chromosome of Methanomethylovorans hollandica DSM 15978.</title>
        <authorList>
            <person name="Lucas S."/>
            <person name="Copeland A."/>
            <person name="Lapidus A."/>
            <person name="Glavina del Rio T."/>
            <person name="Dalin E."/>
            <person name="Tice H."/>
            <person name="Bruce D."/>
            <person name="Goodwin L."/>
            <person name="Pitluck S."/>
            <person name="Peters L."/>
            <person name="Mikhailova N."/>
            <person name="Held B."/>
            <person name="Kyrpides N."/>
            <person name="Mavromatis K."/>
            <person name="Ivanova N."/>
            <person name="Brettin T."/>
            <person name="Detter J.C."/>
            <person name="Han C."/>
            <person name="Larimer F."/>
            <person name="Land M."/>
            <person name="Hauser L."/>
            <person name="Markowitz V."/>
            <person name="Cheng J.-F."/>
            <person name="Hugenholtz P."/>
            <person name="Woyke T."/>
            <person name="Wu D."/>
            <person name="Spring S."/>
            <person name="Schroeder M."/>
            <person name="Brambilla E."/>
            <person name="Klenk H.-P."/>
            <person name="Eisen J.A."/>
        </authorList>
    </citation>
    <scope>NUCLEOTIDE SEQUENCE [LARGE SCALE GENOMIC DNA]</scope>
    <source>
        <strain evidence="7">DSM 15978 / NBRC 107637 / DMS1</strain>
    </source>
</reference>
<dbReference type="GO" id="GO:0003899">
    <property type="term" value="F:DNA-directed RNA polymerase activity"/>
    <property type="evidence" value="ECO:0007669"/>
    <property type="project" value="InterPro"/>
</dbReference>
<dbReference type="Gene3D" id="3.40.1360.10">
    <property type="match status" value="1"/>
</dbReference>